<dbReference type="SUPFAM" id="SSF53041">
    <property type="entry name" value="Resolvase-like"/>
    <property type="match status" value="1"/>
</dbReference>
<dbReference type="GO" id="GO:0003677">
    <property type="term" value="F:DNA binding"/>
    <property type="evidence" value="ECO:0007669"/>
    <property type="project" value="UniProtKB-KW"/>
</dbReference>
<keyword evidence="5" id="KW-1185">Reference proteome</keyword>
<feature type="domain" description="Resolvase/invertase-type recombinase catalytic" evidence="3">
    <location>
        <begin position="2"/>
        <end position="136"/>
    </location>
</feature>
<evidence type="ECO:0000313" key="4">
    <source>
        <dbReference type="EMBL" id="AHJ58519.1"/>
    </source>
</evidence>
<dbReference type="Pfam" id="PF00239">
    <property type="entry name" value="Resolvase"/>
    <property type="match status" value="1"/>
</dbReference>
<dbReference type="CDD" id="cd03768">
    <property type="entry name" value="SR_ResInv"/>
    <property type="match status" value="1"/>
</dbReference>
<organism evidence="4 5">
    <name type="scientific">Amycolatopsis keratiniphila</name>
    <dbReference type="NCBI Taxonomy" id="129921"/>
    <lineage>
        <taxon>Bacteria</taxon>
        <taxon>Bacillati</taxon>
        <taxon>Actinomycetota</taxon>
        <taxon>Actinomycetes</taxon>
        <taxon>Pseudonocardiales</taxon>
        <taxon>Pseudonocardiaceae</taxon>
        <taxon>Amycolatopsis</taxon>
        <taxon>Amycolatopsis japonica group</taxon>
    </lineage>
</organism>
<dbReference type="AlphaFoldDB" id="W6HVN9"/>
<keyword evidence="1" id="KW-0238">DNA-binding</keyword>
<name>W6HVN9_9PSEU</name>
<dbReference type="Gene3D" id="3.40.50.1390">
    <property type="entry name" value="Resolvase, N-terminal catalytic domain"/>
    <property type="match status" value="1"/>
</dbReference>
<evidence type="ECO:0000256" key="2">
    <source>
        <dbReference type="ARBA" id="ARBA00023172"/>
    </source>
</evidence>
<dbReference type="SMART" id="SM00857">
    <property type="entry name" value="Resolvase"/>
    <property type="match status" value="1"/>
</dbReference>
<evidence type="ECO:0000313" key="5">
    <source>
        <dbReference type="Proteomes" id="UP000013968"/>
    </source>
</evidence>
<dbReference type="InterPro" id="IPR050639">
    <property type="entry name" value="SSR_resolvase"/>
</dbReference>
<keyword evidence="2" id="KW-0233">DNA recombination</keyword>
<proteinExistence type="predicted"/>
<evidence type="ECO:0000259" key="3">
    <source>
        <dbReference type="PROSITE" id="PS51736"/>
    </source>
</evidence>
<accession>W6HVN9</accession>
<dbReference type="GO" id="GO:0000150">
    <property type="term" value="F:DNA strand exchange activity"/>
    <property type="evidence" value="ECO:0007669"/>
    <property type="project" value="InterPro"/>
</dbReference>
<keyword evidence="4" id="KW-0614">Plasmid</keyword>
<dbReference type="HOGENOM" id="CLU_010686_8_2_11"/>
<gene>
    <name evidence="4" type="ORF">AORI_P004</name>
</gene>
<dbReference type="PANTHER" id="PTHR30461:SF2">
    <property type="entry name" value="SERINE RECOMBINASE PINE-RELATED"/>
    <property type="match status" value="1"/>
</dbReference>
<protein>
    <submittedName>
        <fullName evidence="4">Resolvase domain protein</fullName>
    </submittedName>
</protein>
<geneLocation type="plasmid" evidence="4 5">
    <name>pXL100</name>
</geneLocation>
<dbReference type="InterPro" id="IPR036162">
    <property type="entry name" value="Resolvase-like_N_sf"/>
</dbReference>
<dbReference type="PANTHER" id="PTHR30461">
    <property type="entry name" value="DNA-INVERTASE FROM LAMBDOID PROPHAGE"/>
    <property type="match status" value="1"/>
</dbReference>
<dbReference type="Proteomes" id="UP000013968">
    <property type="component" value="Plasmid pXL100"/>
</dbReference>
<sequence length="191" mass="20469">MALIGLVRVSTSKQETQRQHDALDGICARVYEEKISGTLAVDARPGLQAALDYMRTGDLLTVQEVDRLGRNLLEGLIVLNDLFGRGVAVKVLEGIAAGEHTERNFVLDMALALAEDRRRDISRKTKNGLAAAARQGRTGGRPTVVDDDKRRAILARRAEGQSLREISRGVSISLGVVHGVVASAESAASSS</sequence>
<dbReference type="PROSITE" id="PS51736">
    <property type="entry name" value="RECOMBINASES_3"/>
    <property type="match status" value="1"/>
</dbReference>
<reference evidence="4 5" key="1">
    <citation type="journal article" date="2014" name="BMC Genomics">
        <title>Complete genome sequence and comparative genomic analyses of the vancomycin-producing Amycolatopsis orientalis.</title>
        <authorList>
            <person name="Xu L."/>
            <person name="Huang H."/>
            <person name="Wei W."/>
            <person name="Zhong Y."/>
            <person name="Tang B."/>
            <person name="Yuan H."/>
            <person name="Zhu L."/>
            <person name="Huang W."/>
            <person name="Ge M."/>
            <person name="Yang S."/>
            <person name="Zheng H."/>
            <person name="Jiang W."/>
            <person name="Chen D."/>
            <person name="Zhao G.P."/>
            <person name="Zhao W."/>
        </authorList>
    </citation>
    <scope>NUCLEOTIDE SEQUENCE [LARGE SCALE GENOMIC DNA]</scope>
    <source>
        <strain evidence="4 5">HCCB10007</strain>
        <plasmid evidence="4 5">pXL100</plasmid>
    </source>
</reference>
<evidence type="ECO:0000256" key="1">
    <source>
        <dbReference type="ARBA" id="ARBA00023125"/>
    </source>
</evidence>
<dbReference type="InterPro" id="IPR006119">
    <property type="entry name" value="Resolv_N"/>
</dbReference>
<dbReference type="KEGG" id="aoi:AORI_P004"/>
<dbReference type="EMBL" id="CP003411">
    <property type="protein sequence ID" value="AHJ58519.1"/>
    <property type="molecule type" value="Genomic_DNA"/>
</dbReference>